<reference evidence="1" key="1">
    <citation type="submission" date="2019-03" db="EMBL/GenBank/DDBJ databases">
        <title>WGS assembly of Setaria viridis.</title>
        <authorList>
            <person name="Huang P."/>
            <person name="Jenkins J."/>
            <person name="Grimwood J."/>
            <person name="Barry K."/>
            <person name="Healey A."/>
            <person name="Mamidi S."/>
            <person name="Sreedasyam A."/>
            <person name="Shu S."/>
            <person name="Feldman M."/>
            <person name="Wu J."/>
            <person name="Yu Y."/>
            <person name="Chen C."/>
            <person name="Johnson J."/>
            <person name="Rokhsar D."/>
            <person name="Baxter I."/>
            <person name="Schmutz J."/>
            <person name="Brutnell T."/>
            <person name="Kellogg E."/>
        </authorList>
    </citation>
    <scope>NUCLEOTIDE SEQUENCE [LARGE SCALE GENOMIC DNA]</scope>
</reference>
<dbReference type="Gramene" id="TKW10886">
    <property type="protein sequence ID" value="TKW10886"/>
    <property type="gene ID" value="SEVIR_6G197400v2"/>
</dbReference>
<protein>
    <submittedName>
        <fullName evidence="1">Uncharacterized protein</fullName>
    </submittedName>
</protein>
<sequence>MPAGQPIQQSQEMEGPRRVFMEKKKRTAQREGWRVTVQWYGWKKLGKEAVWMKRGSSCS</sequence>
<gene>
    <name evidence="1" type="ORF">SEVIR_6G197400v2</name>
</gene>
<evidence type="ECO:0000313" key="2">
    <source>
        <dbReference type="Proteomes" id="UP000298652"/>
    </source>
</evidence>
<dbReference type="Proteomes" id="UP000298652">
    <property type="component" value="Chromosome 6"/>
</dbReference>
<accession>A0A4V6D5K8</accession>
<organism evidence="1 2">
    <name type="scientific">Setaria viridis</name>
    <name type="common">Green bristlegrass</name>
    <name type="synonym">Setaria italica subsp. viridis</name>
    <dbReference type="NCBI Taxonomy" id="4556"/>
    <lineage>
        <taxon>Eukaryota</taxon>
        <taxon>Viridiplantae</taxon>
        <taxon>Streptophyta</taxon>
        <taxon>Embryophyta</taxon>
        <taxon>Tracheophyta</taxon>
        <taxon>Spermatophyta</taxon>
        <taxon>Magnoliopsida</taxon>
        <taxon>Liliopsida</taxon>
        <taxon>Poales</taxon>
        <taxon>Poaceae</taxon>
        <taxon>PACMAD clade</taxon>
        <taxon>Panicoideae</taxon>
        <taxon>Panicodae</taxon>
        <taxon>Paniceae</taxon>
        <taxon>Cenchrinae</taxon>
        <taxon>Setaria</taxon>
    </lineage>
</organism>
<dbReference type="AlphaFoldDB" id="A0A4V6D5K8"/>
<name>A0A4V6D5K8_SETVI</name>
<evidence type="ECO:0000313" key="1">
    <source>
        <dbReference type="EMBL" id="TKW10886.1"/>
    </source>
</evidence>
<dbReference type="EMBL" id="CM016557">
    <property type="protein sequence ID" value="TKW10886.1"/>
    <property type="molecule type" value="Genomic_DNA"/>
</dbReference>
<proteinExistence type="predicted"/>
<keyword evidence="2" id="KW-1185">Reference proteome</keyword>